<gene>
    <name evidence="1" type="ORF">CC1G_15128</name>
</gene>
<reference evidence="1 2" key="1">
    <citation type="journal article" date="2010" name="Proc. Natl. Acad. Sci. U.S.A.">
        <title>Insights into evolution of multicellular fungi from the assembled chromosomes of the mushroom Coprinopsis cinerea (Coprinus cinereus).</title>
        <authorList>
            <person name="Stajich J.E."/>
            <person name="Wilke S.K."/>
            <person name="Ahren D."/>
            <person name="Au C.H."/>
            <person name="Birren B.W."/>
            <person name="Borodovsky M."/>
            <person name="Burns C."/>
            <person name="Canback B."/>
            <person name="Casselton L.A."/>
            <person name="Cheng C.K."/>
            <person name="Deng J."/>
            <person name="Dietrich F.S."/>
            <person name="Fargo D.C."/>
            <person name="Farman M.L."/>
            <person name="Gathman A.C."/>
            <person name="Goldberg J."/>
            <person name="Guigo R."/>
            <person name="Hoegger P.J."/>
            <person name="Hooker J.B."/>
            <person name="Huggins A."/>
            <person name="James T.Y."/>
            <person name="Kamada T."/>
            <person name="Kilaru S."/>
            <person name="Kodira C."/>
            <person name="Kues U."/>
            <person name="Kupfer D."/>
            <person name="Kwan H.S."/>
            <person name="Lomsadze A."/>
            <person name="Li W."/>
            <person name="Lilly W.W."/>
            <person name="Ma L.J."/>
            <person name="Mackey A.J."/>
            <person name="Manning G."/>
            <person name="Martin F."/>
            <person name="Muraguchi H."/>
            <person name="Natvig D.O."/>
            <person name="Palmerini H."/>
            <person name="Ramesh M.A."/>
            <person name="Rehmeyer C.J."/>
            <person name="Roe B.A."/>
            <person name="Shenoy N."/>
            <person name="Stanke M."/>
            <person name="Ter-Hovhannisyan V."/>
            <person name="Tunlid A."/>
            <person name="Velagapudi R."/>
            <person name="Vision T.J."/>
            <person name="Zeng Q."/>
            <person name="Zolan M.E."/>
            <person name="Pukkila P.J."/>
        </authorList>
    </citation>
    <scope>NUCLEOTIDE SEQUENCE [LARGE SCALE GENOMIC DNA]</scope>
    <source>
        <strain evidence="2">Okayama-7 / 130 / ATCC MYA-4618 / FGSC 9003</strain>
    </source>
</reference>
<dbReference type="GeneID" id="9379172"/>
<evidence type="ECO:0000313" key="2">
    <source>
        <dbReference type="Proteomes" id="UP000001861"/>
    </source>
</evidence>
<dbReference type="VEuPathDB" id="FungiDB:CC1G_15128"/>
<dbReference type="RefSeq" id="XP_002910488.1">
    <property type="nucleotide sequence ID" value="XM_002910442.1"/>
</dbReference>
<sequence>MGRPSREQRKMLDDGFDVINDSFAALAGKVGFPVARVKQMWSQKNRMLMTKPRGGNGVNYFNLYGKLSQ</sequence>
<proteinExistence type="predicted"/>
<protein>
    <submittedName>
        <fullName evidence="1">Uncharacterized protein</fullName>
    </submittedName>
</protein>
<dbReference type="InParanoid" id="D6RPL9"/>
<dbReference type="KEGG" id="cci:CC1G_15128"/>
<keyword evidence="2" id="KW-1185">Reference proteome</keyword>
<evidence type="ECO:0000313" key="1">
    <source>
        <dbReference type="EMBL" id="EFI26994.1"/>
    </source>
</evidence>
<accession>D6RPL9</accession>
<dbReference type="Proteomes" id="UP000001861">
    <property type="component" value="Unassembled WGS sequence"/>
</dbReference>
<dbReference type="EMBL" id="AACS02000009">
    <property type="protein sequence ID" value="EFI26994.1"/>
    <property type="molecule type" value="Genomic_DNA"/>
</dbReference>
<dbReference type="AlphaFoldDB" id="D6RPL9"/>
<dbReference type="HOGENOM" id="CLU_2775849_0_0_1"/>
<comment type="caution">
    <text evidence="1">The sequence shown here is derived from an EMBL/GenBank/DDBJ whole genome shotgun (WGS) entry which is preliminary data.</text>
</comment>
<organism evidence="1 2">
    <name type="scientific">Coprinopsis cinerea (strain Okayama-7 / 130 / ATCC MYA-4618 / FGSC 9003)</name>
    <name type="common">Inky cap fungus</name>
    <name type="synonym">Hormographiella aspergillata</name>
    <dbReference type="NCBI Taxonomy" id="240176"/>
    <lineage>
        <taxon>Eukaryota</taxon>
        <taxon>Fungi</taxon>
        <taxon>Dikarya</taxon>
        <taxon>Basidiomycota</taxon>
        <taxon>Agaricomycotina</taxon>
        <taxon>Agaricomycetes</taxon>
        <taxon>Agaricomycetidae</taxon>
        <taxon>Agaricales</taxon>
        <taxon>Agaricineae</taxon>
        <taxon>Psathyrellaceae</taxon>
        <taxon>Coprinopsis</taxon>
    </lineage>
</organism>
<name>D6RPL9_COPC7</name>